<protein>
    <recommendedName>
        <fullName evidence="4">PEP-CTERM sorting domain-containing protein</fullName>
    </recommendedName>
</protein>
<dbReference type="Proteomes" id="UP000182101">
    <property type="component" value="Plasmid pAMCP48-600"/>
</dbReference>
<feature type="signal peptide" evidence="1">
    <location>
        <begin position="1"/>
        <end position="22"/>
    </location>
</feature>
<keyword evidence="2" id="KW-0614">Plasmid</keyword>
<evidence type="ECO:0000256" key="1">
    <source>
        <dbReference type="SAM" id="SignalP"/>
    </source>
</evidence>
<keyword evidence="1" id="KW-0732">Signal</keyword>
<evidence type="ECO:0000313" key="2">
    <source>
        <dbReference type="EMBL" id="APD92078.1"/>
    </source>
</evidence>
<dbReference type="EMBL" id="CP018025">
    <property type="protein sequence ID" value="APD92078.1"/>
    <property type="molecule type" value="Genomic_DNA"/>
</dbReference>
<proteinExistence type="predicted"/>
<geneLocation type="plasmid" evidence="3">
    <name>pamcp48-600</name>
</geneLocation>
<dbReference type="RefSeq" id="WP_071960688.1">
    <property type="nucleotide sequence ID" value="NZ_CP018025.1"/>
</dbReference>
<evidence type="ECO:0000313" key="3">
    <source>
        <dbReference type="Proteomes" id="UP000182101"/>
    </source>
</evidence>
<accession>A0AAC9JE76</accession>
<organism evidence="2 3">
    <name type="scientific">Alteromonas mediterranea</name>
    <dbReference type="NCBI Taxonomy" id="314275"/>
    <lineage>
        <taxon>Bacteria</taxon>
        <taxon>Pseudomonadati</taxon>
        <taxon>Pseudomonadota</taxon>
        <taxon>Gammaproteobacteria</taxon>
        <taxon>Alteromonadales</taxon>
        <taxon>Alteromonadaceae</taxon>
        <taxon>Alteromonas/Salinimonas group</taxon>
        <taxon>Alteromonas</taxon>
    </lineage>
</organism>
<gene>
    <name evidence="2" type="ORF">BM524_19345</name>
</gene>
<reference evidence="2 3" key="1">
    <citation type="submission" date="2016-11" db="EMBL/GenBank/DDBJ databases">
        <title>Networking in microbes: conjugative elements and plasmids in the genus Alteromonas.</title>
        <authorList>
            <person name="Lopez-Perez M."/>
            <person name="Ramon-Marco N."/>
            <person name="Rodriguez-Valera F."/>
        </authorList>
    </citation>
    <scope>NUCLEOTIDE SEQUENCE [LARGE SCALE GENOMIC DNA]</scope>
    <source>
        <strain evidence="2 3">CP48</strain>
        <plasmid evidence="3">pamcp48-600</plasmid>
    </source>
</reference>
<name>A0AAC9JE76_9ALTE</name>
<sequence length="215" mass="24167">MRKLMLRMASVALLGASFMANADWVERGFDHFENLGNDTITLTYGDLGAHEYVKLNWDLFIIDTWDGYEDGSSNATDFWGFGVDGNEYVWSFQASANVSRDNNPDRTGVRYYGDVSSLPVTAYRTIPMVMYYENYNDGWIIPHTGESLTITFFARGLQSLHDESWAISDVFIATGNSEIALNEIGNLQDVSTPGNPLVMAGLLFPILYLIRKTKK</sequence>
<evidence type="ECO:0008006" key="4">
    <source>
        <dbReference type="Google" id="ProtNLM"/>
    </source>
</evidence>
<dbReference type="AlphaFoldDB" id="A0AAC9JE76"/>
<feature type="chain" id="PRO_5042273431" description="PEP-CTERM sorting domain-containing protein" evidence="1">
    <location>
        <begin position="23"/>
        <end position="215"/>
    </location>
</feature>